<sequence>MKFKIDKIRMGLMVCMLLFISGCNQQTEVIGEQENTDIAQEETENEVIEINNLDRKIQFREAPKRAVSLNQHITEIMLALGLEDSMAGTAYLDDEILPELKEKYEKVPILADEYPSQEVLLKAEPDFVYAGWESAYKEEAVGSIEELESFGIKAYLHESSNIVAPTMDDVFSDISNIGKIFRVEDRAEELITAIKTDMNDIETKLGNIEDPVNVFVYDSGEKEPFTSAQNFLNNIITLAGGHNIFSDIEKGWASVTWEEVVKRNPEVIVIMDYGNTTVEQKKAYLLAHPALQDVSAIKNKRFVVLPLTAGAEGIRGPQALNTLARAFYPEKFE</sequence>
<organism evidence="1 2">
    <name type="scientific">Metabacillus hrfriensis</name>
    <dbReference type="NCBI Taxonomy" id="3048891"/>
    <lineage>
        <taxon>Bacteria</taxon>
        <taxon>Bacillati</taxon>
        <taxon>Bacillota</taxon>
        <taxon>Bacilli</taxon>
        <taxon>Bacillales</taxon>
        <taxon>Bacillaceae</taxon>
        <taxon>Metabacillus</taxon>
    </lineage>
</organism>
<reference evidence="2" key="1">
    <citation type="journal article" date="2025" name="Aquaculture">
        <title>Assessment of the bioflocculant production and safety properties of Metabacillus hrfriensis sp. nov. based on phenotypic and whole-genome sequencing analysis.</title>
        <authorList>
            <person name="Zhang R."/>
            <person name="Zhao Z."/>
            <person name="Luo L."/>
            <person name="Wang S."/>
            <person name="Guo K."/>
            <person name="Xu W."/>
        </authorList>
    </citation>
    <scope>NUCLEOTIDE SEQUENCE [LARGE SCALE GENOMIC DNA]</scope>
    <source>
        <strain evidence="2">CT-WN-B3</strain>
    </source>
</reference>
<proteinExistence type="predicted"/>
<evidence type="ECO:0000313" key="2">
    <source>
        <dbReference type="Proteomes" id="UP001226091"/>
    </source>
</evidence>
<dbReference type="EMBL" id="CP126116">
    <property type="protein sequence ID" value="WHZ55787.1"/>
    <property type="molecule type" value="Genomic_DNA"/>
</dbReference>
<accession>A0ACD4R6N7</accession>
<keyword evidence="2" id="KW-1185">Reference proteome</keyword>
<dbReference type="Proteomes" id="UP001226091">
    <property type="component" value="Chromosome"/>
</dbReference>
<protein>
    <submittedName>
        <fullName evidence="1">ABC transporter substrate-binding protein</fullName>
    </submittedName>
</protein>
<gene>
    <name evidence="1" type="ORF">QLQ22_13750</name>
</gene>
<evidence type="ECO:0000313" key="1">
    <source>
        <dbReference type="EMBL" id="WHZ55787.1"/>
    </source>
</evidence>
<name>A0ACD4R6N7_9BACI</name>